<name>A0A8J8PCN6_9EURY</name>
<dbReference type="AlphaFoldDB" id="A0A8J8PCN6"/>
<gene>
    <name evidence="1" type="ORF">EGH24_08250</name>
</gene>
<dbReference type="OrthoDB" id="100846at2157"/>
<accession>A0A8J8PCN6</accession>
<dbReference type="SUPFAM" id="SSF53649">
    <property type="entry name" value="Alkaline phosphatase-like"/>
    <property type="match status" value="1"/>
</dbReference>
<evidence type="ECO:0000313" key="1">
    <source>
        <dbReference type="EMBL" id="TQQ81119.1"/>
    </source>
</evidence>
<sequence length="326" mass="37756">MNSQIEKFRKLVLLGTWRLAILGTLEYIRRKIYSRLNINTYIQSKLLVGGPAGPIHAFHVLIFRYIFKQEQDGLNIMDKDWDNLIILDSYRADYFRKHSCISGKLSTFTSKGTWSLEFIVNNFQNFEFHDTVVVTSNPYYQRYSKLGEGTFHSIIYCPNTGGIKSFDKLSKKALETNEEFPNKRIIIHYMKPHTPHIGETSEKLRNKFGDAYPGMFLLYRSGVISKGTLEQSYIDTIDMIEPKVQKVLKELDGKSVVSADHGENLGEKRHGLTQVGHGNPTQECYRVPWLETEYTERRRIRTDPPVESTLIDEEIVEENLRALGYM</sequence>
<protein>
    <recommendedName>
        <fullName evidence="3">Sulfatase</fullName>
    </recommendedName>
</protein>
<evidence type="ECO:0000313" key="2">
    <source>
        <dbReference type="Proteomes" id="UP000705823"/>
    </source>
</evidence>
<dbReference type="EMBL" id="RKLU01000003">
    <property type="protein sequence ID" value="TQQ81119.1"/>
    <property type="molecule type" value="Genomic_DNA"/>
</dbReference>
<keyword evidence="2" id="KW-1185">Reference proteome</keyword>
<reference evidence="1" key="1">
    <citation type="submission" date="2019-02" db="EMBL/GenBank/DDBJ databases">
        <title>Halonotius sp. a new haloarchaeum isolated from saline soil.</title>
        <authorList>
            <person name="Duran-Viseras A."/>
            <person name="Sanchez-Porro C."/>
            <person name="Ventosa A."/>
        </authorList>
    </citation>
    <scope>NUCLEOTIDE SEQUENCE</scope>
    <source>
        <strain evidence="1">F15B</strain>
    </source>
</reference>
<evidence type="ECO:0008006" key="3">
    <source>
        <dbReference type="Google" id="ProtNLM"/>
    </source>
</evidence>
<dbReference type="Gene3D" id="3.40.720.10">
    <property type="entry name" value="Alkaline Phosphatase, subunit A"/>
    <property type="match status" value="1"/>
</dbReference>
<comment type="caution">
    <text evidence="1">The sequence shown here is derived from an EMBL/GenBank/DDBJ whole genome shotgun (WGS) entry which is preliminary data.</text>
</comment>
<dbReference type="Proteomes" id="UP000705823">
    <property type="component" value="Unassembled WGS sequence"/>
</dbReference>
<dbReference type="InterPro" id="IPR017850">
    <property type="entry name" value="Alkaline_phosphatase_core_sf"/>
</dbReference>
<organism evidence="1 2">
    <name type="scientific">Halonotius terrestris</name>
    <dbReference type="NCBI Taxonomy" id="2487750"/>
    <lineage>
        <taxon>Archaea</taxon>
        <taxon>Methanobacteriati</taxon>
        <taxon>Methanobacteriota</taxon>
        <taxon>Stenosarchaea group</taxon>
        <taxon>Halobacteria</taxon>
        <taxon>Halobacteriales</taxon>
        <taxon>Haloferacaceae</taxon>
        <taxon>Halonotius</taxon>
    </lineage>
</organism>
<proteinExistence type="predicted"/>